<feature type="transmembrane region" description="Helical" evidence="9">
    <location>
        <begin position="141"/>
        <end position="162"/>
    </location>
</feature>
<keyword evidence="11" id="KW-1185">Reference proteome</keyword>
<dbReference type="Proteomes" id="UP000242188">
    <property type="component" value="Unassembled WGS sequence"/>
</dbReference>
<feature type="transmembrane region" description="Helical" evidence="9">
    <location>
        <begin position="481"/>
        <end position="504"/>
    </location>
</feature>
<dbReference type="STRING" id="6573.A0A210QHU4"/>
<evidence type="ECO:0000256" key="2">
    <source>
        <dbReference type="ARBA" id="ARBA00004922"/>
    </source>
</evidence>
<feature type="transmembrane region" description="Helical" evidence="9">
    <location>
        <begin position="318"/>
        <end position="338"/>
    </location>
</feature>
<feature type="transmembrane region" description="Helical" evidence="9">
    <location>
        <begin position="457"/>
        <end position="475"/>
    </location>
</feature>
<comment type="function">
    <text evidence="8 9">Intramembrane glycolipid transporter that operates in the biosynthetic pathway of dolichol-linked oligosaccharides, the glycan precursors employed in protein asparagine (N)-glycosylation. The sequential addition of sugars to dolichol pyrophosphate produces dolichol-linked oligosaccharides containing fourteen sugars, including two GlcNAcs, nine mannoses and three glucoses. Once assembled, the oligosaccharide is transferred from the lipid to nascent proteins by oligosaccharyltransferases. The assembly of dolichol-linked oligosaccharides begins on the cytosolic side of the endoplasmic reticulum membrane and finishes in its lumen. RFT1 could mediate the translocation of the cytosolically oriented intermediate DolPP-GlcNAc2Man5, produced by ALG11, into the ER lumen where dolichol-linked oligosaccharides assembly continues. However, the intramembrane lipid transporter activity could not be confirmed in vitro.</text>
</comment>
<evidence type="ECO:0000313" key="11">
    <source>
        <dbReference type="Proteomes" id="UP000242188"/>
    </source>
</evidence>
<dbReference type="GO" id="GO:0034203">
    <property type="term" value="P:glycolipid translocation"/>
    <property type="evidence" value="ECO:0007669"/>
    <property type="project" value="TreeGrafter"/>
</dbReference>
<evidence type="ECO:0000256" key="5">
    <source>
        <dbReference type="ARBA" id="ARBA00022824"/>
    </source>
</evidence>
<reference evidence="10 11" key="1">
    <citation type="journal article" date="2017" name="Nat. Ecol. Evol.">
        <title>Scallop genome provides insights into evolution of bilaterian karyotype and development.</title>
        <authorList>
            <person name="Wang S."/>
            <person name="Zhang J."/>
            <person name="Jiao W."/>
            <person name="Li J."/>
            <person name="Xun X."/>
            <person name="Sun Y."/>
            <person name="Guo X."/>
            <person name="Huan P."/>
            <person name="Dong B."/>
            <person name="Zhang L."/>
            <person name="Hu X."/>
            <person name="Sun X."/>
            <person name="Wang J."/>
            <person name="Zhao C."/>
            <person name="Wang Y."/>
            <person name="Wang D."/>
            <person name="Huang X."/>
            <person name="Wang R."/>
            <person name="Lv J."/>
            <person name="Li Y."/>
            <person name="Zhang Z."/>
            <person name="Liu B."/>
            <person name="Lu W."/>
            <person name="Hui Y."/>
            <person name="Liang J."/>
            <person name="Zhou Z."/>
            <person name="Hou R."/>
            <person name="Li X."/>
            <person name="Liu Y."/>
            <person name="Li H."/>
            <person name="Ning X."/>
            <person name="Lin Y."/>
            <person name="Zhao L."/>
            <person name="Xing Q."/>
            <person name="Dou J."/>
            <person name="Li Y."/>
            <person name="Mao J."/>
            <person name="Guo H."/>
            <person name="Dou H."/>
            <person name="Li T."/>
            <person name="Mu C."/>
            <person name="Jiang W."/>
            <person name="Fu Q."/>
            <person name="Fu X."/>
            <person name="Miao Y."/>
            <person name="Liu J."/>
            <person name="Yu Q."/>
            <person name="Li R."/>
            <person name="Liao H."/>
            <person name="Li X."/>
            <person name="Kong Y."/>
            <person name="Jiang Z."/>
            <person name="Chourrout D."/>
            <person name="Li R."/>
            <person name="Bao Z."/>
        </authorList>
    </citation>
    <scope>NUCLEOTIDE SEQUENCE [LARGE SCALE GENOMIC DNA]</scope>
    <source>
        <strain evidence="10 11">PY_sf001</strain>
    </source>
</reference>
<keyword evidence="7 9" id="KW-0472">Membrane</keyword>
<comment type="caution">
    <text evidence="10">The sequence shown here is derived from an EMBL/GenBank/DDBJ whole genome shotgun (WGS) entry which is preliminary data.</text>
</comment>
<feature type="transmembrane region" description="Helical" evidence="9">
    <location>
        <begin position="70"/>
        <end position="95"/>
    </location>
</feature>
<feature type="transmembrane region" description="Helical" evidence="9">
    <location>
        <begin position="418"/>
        <end position="436"/>
    </location>
</feature>
<dbReference type="GO" id="GO:0005789">
    <property type="term" value="C:endoplasmic reticulum membrane"/>
    <property type="evidence" value="ECO:0007669"/>
    <property type="project" value="UniProtKB-SubCell"/>
</dbReference>
<feature type="transmembrane region" description="Helical" evidence="9">
    <location>
        <begin position="394"/>
        <end position="412"/>
    </location>
</feature>
<evidence type="ECO:0000256" key="7">
    <source>
        <dbReference type="ARBA" id="ARBA00023136"/>
    </source>
</evidence>
<dbReference type="PANTHER" id="PTHR13117:SF5">
    <property type="entry name" value="PROTEIN RFT1 HOMOLOG"/>
    <property type="match status" value="1"/>
</dbReference>
<dbReference type="AlphaFoldDB" id="A0A210QHU4"/>
<organism evidence="10 11">
    <name type="scientific">Mizuhopecten yessoensis</name>
    <name type="common">Japanese scallop</name>
    <name type="synonym">Patinopecten yessoensis</name>
    <dbReference type="NCBI Taxonomy" id="6573"/>
    <lineage>
        <taxon>Eukaryota</taxon>
        <taxon>Metazoa</taxon>
        <taxon>Spiralia</taxon>
        <taxon>Lophotrochozoa</taxon>
        <taxon>Mollusca</taxon>
        <taxon>Bivalvia</taxon>
        <taxon>Autobranchia</taxon>
        <taxon>Pteriomorphia</taxon>
        <taxon>Pectinida</taxon>
        <taxon>Pectinoidea</taxon>
        <taxon>Pectinidae</taxon>
        <taxon>Mizuhopecten</taxon>
    </lineage>
</organism>
<dbReference type="InterPro" id="IPR007594">
    <property type="entry name" value="RFT1"/>
</dbReference>
<dbReference type="PANTHER" id="PTHR13117">
    <property type="entry name" value="ENDOPLASMIC RETICULUM MULTISPAN TRANSMEMBRANE PROTEIN-RELATED"/>
    <property type="match status" value="1"/>
</dbReference>
<evidence type="ECO:0000256" key="4">
    <source>
        <dbReference type="ARBA" id="ARBA00022692"/>
    </source>
</evidence>
<comment type="subcellular location">
    <subcellularLocation>
        <location evidence="1 9">Endoplasmic reticulum membrane</location>
        <topology evidence="1 9">Multi-pass membrane protein</topology>
    </subcellularLocation>
</comment>
<proteinExistence type="inferred from homology"/>
<dbReference type="OrthoDB" id="9979195at2759"/>
<evidence type="ECO:0000256" key="8">
    <source>
        <dbReference type="ARBA" id="ARBA00045912"/>
    </source>
</evidence>
<keyword evidence="4 9" id="KW-0812">Transmembrane</keyword>
<sequence length="529" mass="60354">MLQRCLNPKQNKRLPQRWFEPFYLQGDVSHCLFSLCYRLTLLYSTALFISTEAFDQACLSKIEGKNWTQVVNLMWCSWPVSVLCCGLLSFVWLFVLKLPDEEVVPHYGWGVVSFALATIITVLARPHFIVGQAHLFVKLRVLSVGLSELTKCLTIVFLVIYFPNLGLISFSIGQVVHGITYTLFYYLTFYWYLNDKSKPKDFVFQRPRDFFPQKPKDKKYLNDYMVSLAGSFYKQSLLKQFLTEGKKYVMTIFNVFSFGDQGIYDVINNLGSMVPRFIFLPLEESGRLFFSQSLMRGKSCRDQPKDSVDLASRVLQSLLRVVMLLGMLILVFGYAYSFLALDWYGGEVLSAGTGPTLLRWYCLYVLILAINGITECFYFAAMSQEQINQYNQKMVLFSIGFLGASLLFTHQFESVGFILANCVNMCIRIAHSVYFIHKYFERTTYRPLLGLIPSKSLLLSLAVSLVITVISETTICCDAGILYRLLHVGIGGVCFLSVIGVILLTEADLISFVKEHLLYHKSSEPLKGE</sequence>
<comment type="pathway">
    <text evidence="2">Protein modification; protein glycosylation.</text>
</comment>
<name>A0A210QHU4_MIZYE</name>
<dbReference type="Pfam" id="PF04506">
    <property type="entry name" value="Rft-1"/>
    <property type="match status" value="1"/>
</dbReference>
<feature type="transmembrane region" description="Helical" evidence="9">
    <location>
        <begin position="107"/>
        <end position="129"/>
    </location>
</feature>
<evidence type="ECO:0000256" key="1">
    <source>
        <dbReference type="ARBA" id="ARBA00004477"/>
    </source>
</evidence>
<keyword evidence="6 9" id="KW-1133">Transmembrane helix</keyword>
<evidence type="ECO:0000256" key="3">
    <source>
        <dbReference type="ARBA" id="ARBA00010288"/>
    </source>
</evidence>
<evidence type="ECO:0000256" key="6">
    <source>
        <dbReference type="ARBA" id="ARBA00022989"/>
    </source>
</evidence>
<gene>
    <name evidence="10" type="ORF">KP79_PYT11840</name>
</gene>
<evidence type="ECO:0000313" key="10">
    <source>
        <dbReference type="EMBL" id="OWF48307.1"/>
    </source>
</evidence>
<accession>A0A210QHU4</accession>
<protein>
    <recommendedName>
        <fullName evidence="9">Protein RFT1 homolog</fullName>
    </recommendedName>
</protein>
<feature type="transmembrane region" description="Helical" evidence="9">
    <location>
        <begin position="168"/>
        <end position="193"/>
    </location>
</feature>
<dbReference type="EMBL" id="NEDP02003604">
    <property type="protein sequence ID" value="OWF48307.1"/>
    <property type="molecule type" value="Genomic_DNA"/>
</dbReference>
<dbReference type="GO" id="GO:0006488">
    <property type="term" value="P:dolichol-linked oligosaccharide biosynthetic process"/>
    <property type="evidence" value="ECO:0007669"/>
    <property type="project" value="InterPro"/>
</dbReference>
<keyword evidence="5" id="KW-0256">Endoplasmic reticulum</keyword>
<evidence type="ECO:0000256" key="9">
    <source>
        <dbReference type="RuleBase" id="RU365067"/>
    </source>
</evidence>
<comment type="similarity">
    <text evidence="3 9">Belongs to the RFT1 family.</text>
</comment>
<feature type="transmembrane region" description="Helical" evidence="9">
    <location>
        <begin position="358"/>
        <end position="382"/>
    </location>
</feature>